<feature type="transmembrane region" description="Helical" evidence="1">
    <location>
        <begin position="6"/>
        <end position="24"/>
    </location>
</feature>
<accession>A0A6J6C9U5</accession>
<dbReference type="AlphaFoldDB" id="A0A6J6C9U5"/>
<feature type="transmembrane region" description="Helical" evidence="1">
    <location>
        <begin position="64"/>
        <end position="84"/>
    </location>
</feature>
<feature type="transmembrane region" description="Helical" evidence="1">
    <location>
        <begin position="90"/>
        <end position="111"/>
    </location>
</feature>
<keyword evidence="1" id="KW-0472">Membrane</keyword>
<dbReference type="EMBL" id="CAEZTO010000001">
    <property type="protein sequence ID" value="CAB4562132.1"/>
    <property type="molecule type" value="Genomic_DNA"/>
</dbReference>
<sequence>MGMGGVLLVIAAVVWLMVFVPGWSKRGEIVDAVRNANQQLKAERELEQSSPQYRLNRLVATQRIFSILFLFLLIAGVTTGLLAGGNSGTWILSITVSGLSVLSLLVARAAAKQAGQVAHKIYSARQQVRSSASRAMKKAVNNKEWTPVSIPDPLSKKQSAAAPDVAEVIDISKPRRMMTSKEIDEILARRRAI</sequence>
<dbReference type="EMBL" id="CAEZST010000013">
    <property type="protein sequence ID" value="CAB4548140.1"/>
    <property type="molecule type" value="Genomic_DNA"/>
</dbReference>
<keyword evidence="1" id="KW-0812">Transmembrane</keyword>
<gene>
    <name evidence="2" type="ORF">UFOPK1503_00821</name>
    <name evidence="3" type="ORF">UFOPK1693_00101</name>
</gene>
<keyword evidence="1" id="KW-1133">Transmembrane helix</keyword>
<name>A0A6J6C9U5_9ZZZZ</name>
<protein>
    <submittedName>
        <fullName evidence="2">Unannotated protein</fullName>
    </submittedName>
</protein>
<evidence type="ECO:0000256" key="1">
    <source>
        <dbReference type="SAM" id="Phobius"/>
    </source>
</evidence>
<organism evidence="2">
    <name type="scientific">freshwater metagenome</name>
    <dbReference type="NCBI Taxonomy" id="449393"/>
    <lineage>
        <taxon>unclassified sequences</taxon>
        <taxon>metagenomes</taxon>
        <taxon>ecological metagenomes</taxon>
    </lineage>
</organism>
<proteinExistence type="predicted"/>
<evidence type="ECO:0000313" key="3">
    <source>
        <dbReference type="EMBL" id="CAB4562132.1"/>
    </source>
</evidence>
<reference evidence="2" key="1">
    <citation type="submission" date="2020-05" db="EMBL/GenBank/DDBJ databases">
        <authorList>
            <person name="Chiriac C."/>
            <person name="Salcher M."/>
            <person name="Ghai R."/>
            <person name="Kavagutti S V."/>
        </authorList>
    </citation>
    <scope>NUCLEOTIDE SEQUENCE</scope>
</reference>
<evidence type="ECO:0000313" key="2">
    <source>
        <dbReference type="EMBL" id="CAB4548140.1"/>
    </source>
</evidence>